<dbReference type="EC" id="3.6.1.63" evidence="2"/>
<dbReference type="NCBIfam" id="NF011990">
    <property type="entry name" value="PRK15446.2-6"/>
    <property type="match status" value="1"/>
</dbReference>
<evidence type="ECO:0000313" key="3">
    <source>
        <dbReference type="Proteomes" id="UP001598130"/>
    </source>
</evidence>
<dbReference type="Gene3D" id="2.30.40.10">
    <property type="entry name" value="Urease, subunit C, domain 1"/>
    <property type="match status" value="2"/>
</dbReference>
<gene>
    <name evidence="2" type="ORF">OCL97_02680</name>
</gene>
<dbReference type="GO" id="GO:0016787">
    <property type="term" value="F:hydrolase activity"/>
    <property type="evidence" value="ECO:0007669"/>
    <property type="project" value="UniProtKB-KW"/>
</dbReference>
<accession>A0ABW6CLQ3</accession>
<dbReference type="NCBIfam" id="NF011984">
    <property type="entry name" value="PRK15446.1-5"/>
    <property type="match status" value="1"/>
</dbReference>
<dbReference type="EMBL" id="JAOTJD010000003">
    <property type="protein sequence ID" value="MFD3262867.1"/>
    <property type="molecule type" value="Genomic_DNA"/>
</dbReference>
<name>A0ABW6CLQ3_9CAUL</name>
<dbReference type="InterPro" id="IPR011059">
    <property type="entry name" value="Metal-dep_hydrolase_composite"/>
</dbReference>
<dbReference type="InterPro" id="IPR051781">
    <property type="entry name" value="Metallo-dep_Hydrolase"/>
</dbReference>
<dbReference type="InterPro" id="IPR012696">
    <property type="entry name" value="PhnM"/>
</dbReference>
<proteinExistence type="predicted"/>
<reference evidence="2 3" key="1">
    <citation type="submission" date="2022-09" db="EMBL/GenBank/DDBJ databases">
        <title>New species of Phenylobacterium.</title>
        <authorList>
            <person name="Mieszkin S."/>
        </authorList>
    </citation>
    <scope>NUCLEOTIDE SEQUENCE [LARGE SCALE GENOMIC DNA]</scope>
    <source>
        <strain evidence="2 3">HK31-G</strain>
    </source>
</reference>
<keyword evidence="2" id="KW-0378">Hydrolase</keyword>
<comment type="caution">
    <text evidence="2">The sequence shown here is derived from an EMBL/GenBank/DDBJ whole genome shotgun (WGS) entry which is preliminary data.</text>
</comment>
<dbReference type="InterPro" id="IPR032466">
    <property type="entry name" value="Metal_Hydrolase"/>
</dbReference>
<dbReference type="PANTHER" id="PTHR43135:SF3">
    <property type="entry name" value="ALPHA-D-RIBOSE 1-METHYLPHOSPHONATE 5-TRIPHOSPHATE DIPHOSPHATASE"/>
    <property type="match status" value="1"/>
</dbReference>
<feature type="domain" description="Amidohydrolase-related" evidence="1">
    <location>
        <begin position="49"/>
        <end position="358"/>
    </location>
</feature>
<evidence type="ECO:0000259" key="1">
    <source>
        <dbReference type="Pfam" id="PF01979"/>
    </source>
</evidence>
<dbReference type="PIRSF" id="PIRSF038971">
    <property type="entry name" value="PhnM"/>
    <property type="match status" value="1"/>
</dbReference>
<dbReference type="PANTHER" id="PTHR43135">
    <property type="entry name" value="ALPHA-D-RIBOSE 1-METHYLPHOSPHONATE 5-TRIPHOSPHATE DIPHOSPHATASE"/>
    <property type="match status" value="1"/>
</dbReference>
<evidence type="ECO:0000313" key="2">
    <source>
        <dbReference type="EMBL" id="MFD3262867.1"/>
    </source>
</evidence>
<protein>
    <submittedName>
        <fullName evidence="2">Alpha-D-ribose 1-methylphosphonate 5-triphosphate diphosphatase</fullName>
        <ecNumber evidence="2">3.6.1.63</ecNumber>
    </submittedName>
</protein>
<dbReference type="Pfam" id="PF01979">
    <property type="entry name" value="Amidohydro_1"/>
    <property type="match status" value="1"/>
</dbReference>
<dbReference type="Proteomes" id="UP001598130">
    <property type="component" value="Unassembled WGS sequence"/>
</dbReference>
<organism evidence="2 3">
    <name type="scientific">Phenylobacterium ferrooxidans</name>
    <dbReference type="NCBI Taxonomy" id="2982689"/>
    <lineage>
        <taxon>Bacteria</taxon>
        <taxon>Pseudomonadati</taxon>
        <taxon>Pseudomonadota</taxon>
        <taxon>Alphaproteobacteria</taxon>
        <taxon>Caulobacterales</taxon>
        <taxon>Caulobacteraceae</taxon>
        <taxon>Phenylobacterium</taxon>
    </lineage>
</organism>
<dbReference type="InterPro" id="IPR006680">
    <property type="entry name" value="Amidohydro-rel"/>
</dbReference>
<dbReference type="NCBIfam" id="TIGR02318">
    <property type="entry name" value="phosphono_phnM"/>
    <property type="match status" value="1"/>
</dbReference>
<keyword evidence="3" id="KW-1185">Reference proteome</keyword>
<dbReference type="SUPFAM" id="SSF51338">
    <property type="entry name" value="Composite domain of metallo-dependent hydrolases"/>
    <property type="match status" value="1"/>
</dbReference>
<dbReference type="RefSeq" id="WP_377367363.1">
    <property type="nucleotide sequence ID" value="NZ_JAOTJD010000003.1"/>
</dbReference>
<dbReference type="Gene3D" id="3.20.20.140">
    <property type="entry name" value="Metal-dependent hydrolases"/>
    <property type="match status" value="2"/>
</dbReference>
<sequence>MEQRIFSRNIVTPQGLVRGELVVRGEVLLAVEARESPSADAHDWGGDWLIPGLVDIHTDNLEKHYQPRPGALWDAYGAALAHDGQCASAGITTVLDSLSLHGRKEGLDRKEALGPMIAGMDAAQADGALRAEHLLHLRCEVTNPELLTLLEPHADNPRLKLLSVMDHTPGQRQTSNVAALETRMVAAGRSEAEIDEMMARRHAGRDPSVAQSNRRSVVAFAREYGVPICAHDDATLEHVQEAHDDGCVIAEFPVTLEAALKSKVFGMAICMGGPNFVRGGSHSGNLSARECAQHDVLDILASDYVPLSMLRSAFMLIDDMGWTPQKALATVAANPARSLGLNDRGEIAPGQRADIVRVTRRSAGWPVPTEVWLRGQRTA</sequence>
<dbReference type="SUPFAM" id="SSF51556">
    <property type="entry name" value="Metallo-dependent hydrolases"/>
    <property type="match status" value="1"/>
</dbReference>